<keyword evidence="2" id="KW-1185">Reference proteome</keyword>
<dbReference type="EMBL" id="CM001436">
    <property type="protein sequence ID" value="EHQ36168.1"/>
    <property type="molecule type" value="Genomic_DNA"/>
</dbReference>
<dbReference type="HOGENOM" id="CLU_3178580_0_0_2"/>
<reference evidence="1 2" key="1">
    <citation type="submission" date="2011-10" db="EMBL/GenBank/DDBJ databases">
        <title>The Improved High-Quality Draft genome of Methanoplanus limicola DSM 2279.</title>
        <authorList>
            <consortium name="US DOE Joint Genome Institute (JGI-PGF)"/>
            <person name="Lucas S."/>
            <person name="Copeland A."/>
            <person name="Lapidus A."/>
            <person name="Glavina del Rio T."/>
            <person name="Dalin E."/>
            <person name="Tice H."/>
            <person name="Bruce D."/>
            <person name="Goodwin L."/>
            <person name="Pitluck S."/>
            <person name="Peters L."/>
            <person name="Mikhailova N."/>
            <person name="Lu M."/>
            <person name="Kyrpides N."/>
            <person name="Mavromatis K."/>
            <person name="Ivanova N."/>
            <person name="Markowitz V."/>
            <person name="Cheng J.-F."/>
            <person name="Hugenholtz P."/>
            <person name="Woyke T."/>
            <person name="Wu D."/>
            <person name="Wirth R."/>
            <person name="Brambilla E.-M."/>
            <person name="Klenk H.-P."/>
            <person name="Eisen J.A."/>
        </authorList>
    </citation>
    <scope>NUCLEOTIDE SEQUENCE [LARGE SCALE GENOMIC DNA]</scope>
    <source>
        <strain evidence="1 2">DSM 2279</strain>
    </source>
</reference>
<gene>
    <name evidence="1" type="ORF">Metlim_2083</name>
</gene>
<organism evidence="1 2">
    <name type="scientific">Methanoplanus limicola DSM 2279</name>
    <dbReference type="NCBI Taxonomy" id="937775"/>
    <lineage>
        <taxon>Archaea</taxon>
        <taxon>Methanobacteriati</taxon>
        <taxon>Methanobacteriota</taxon>
        <taxon>Stenosarchaea group</taxon>
        <taxon>Methanomicrobia</taxon>
        <taxon>Methanomicrobiales</taxon>
        <taxon>Methanomicrobiaceae</taxon>
        <taxon>Methanoplanus</taxon>
    </lineage>
</organism>
<evidence type="ECO:0000313" key="2">
    <source>
        <dbReference type="Proteomes" id="UP000005741"/>
    </source>
</evidence>
<protein>
    <submittedName>
        <fullName evidence="1">Uncharacterized protein</fullName>
    </submittedName>
</protein>
<evidence type="ECO:0000313" key="1">
    <source>
        <dbReference type="EMBL" id="EHQ36168.1"/>
    </source>
</evidence>
<dbReference type="InParanoid" id="H1Z076"/>
<accession>H1Z076</accession>
<dbReference type="AlphaFoldDB" id="H1Z076"/>
<dbReference type="STRING" id="937775.Metlim_2083"/>
<name>H1Z076_9EURY</name>
<proteinExistence type="predicted"/>
<dbReference type="Proteomes" id="UP000005741">
    <property type="component" value="Chromosome"/>
</dbReference>
<sequence length="46" mass="5282">MIIFDSTFLIDLMPGKNNPKLKICKYILNDVVESEEISATLFTCWS</sequence>